<proteinExistence type="predicted"/>
<dbReference type="Pfam" id="PF02518">
    <property type="entry name" value="HATPase_c"/>
    <property type="match status" value="1"/>
</dbReference>
<dbReference type="PANTHER" id="PTHR35526:SF3">
    <property type="entry name" value="ANTI-SIGMA-F FACTOR RSBW"/>
    <property type="match status" value="1"/>
</dbReference>
<organism evidence="3 4">
    <name type="scientific">Streptomyces yaanensis</name>
    <dbReference type="NCBI Taxonomy" id="1142239"/>
    <lineage>
        <taxon>Bacteria</taxon>
        <taxon>Bacillati</taxon>
        <taxon>Actinomycetota</taxon>
        <taxon>Actinomycetes</taxon>
        <taxon>Kitasatosporales</taxon>
        <taxon>Streptomycetaceae</taxon>
        <taxon>Streptomyces</taxon>
    </lineage>
</organism>
<dbReference type="GO" id="GO:0005524">
    <property type="term" value="F:ATP binding"/>
    <property type="evidence" value="ECO:0007669"/>
    <property type="project" value="UniProtKB-KW"/>
</dbReference>
<dbReference type="InterPro" id="IPR003594">
    <property type="entry name" value="HATPase_dom"/>
</dbReference>
<dbReference type="RefSeq" id="WP_310772786.1">
    <property type="nucleotide sequence ID" value="NZ_JBHRWR010000002.1"/>
</dbReference>
<dbReference type="InterPro" id="IPR036890">
    <property type="entry name" value="HATPase_C_sf"/>
</dbReference>
<dbReference type="PANTHER" id="PTHR35526">
    <property type="entry name" value="ANTI-SIGMA-F FACTOR RSBW-RELATED"/>
    <property type="match status" value="1"/>
</dbReference>
<reference evidence="4" key="1">
    <citation type="journal article" date="2019" name="Int. J. Syst. Evol. Microbiol.">
        <title>The Global Catalogue of Microorganisms (GCM) 10K type strain sequencing project: providing services to taxonomists for standard genome sequencing and annotation.</title>
        <authorList>
            <consortium name="The Broad Institute Genomics Platform"/>
            <consortium name="The Broad Institute Genome Sequencing Center for Infectious Disease"/>
            <person name="Wu L."/>
            <person name="Ma J."/>
        </authorList>
    </citation>
    <scope>NUCLEOTIDE SEQUENCE [LARGE SCALE GENOMIC DNA]</scope>
    <source>
        <strain evidence="4">CGMCC 4.7035</strain>
    </source>
</reference>
<gene>
    <name evidence="3" type="ORF">ACFOZ0_04710</name>
</gene>
<keyword evidence="1" id="KW-0723">Serine/threonine-protein kinase</keyword>
<comment type="caution">
    <text evidence="3">The sequence shown here is derived from an EMBL/GenBank/DDBJ whole genome shotgun (WGS) entry which is preliminary data.</text>
</comment>
<dbReference type="InterPro" id="IPR050267">
    <property type="entry name" value="Anti-sigma-factor_SerPK"/>
</dbReference>
<dbReference type="Proteomes" id="UP001595701">
    <property type="component" value="Unassembled WGS sequence"/>
</dbReference>
<keyword evidence="1" id="KW-0808">Transferase</keyword>
<keyword evidence="3" id="KW-0067">ATP-binding</keyword>
<evidence type="ECO:0000313" key="4">
    <source>
        <dbReference type="Proteomes" id="UP001595701"/>
    </source>
</evidence>
<dbReference type="EMBL" id="JBHRWR010000002">
    <property type="protein sequence ID" value="MFC3572593.1"/>
    <property type="molecule type" value="Genomic_DNA"/>
</dbReference>
<evidence type="ECO:0000313" key="3">
    <source>
        <dbReference type="EMBL" id="MFC3572593.1"/>
    </source>
</evidence>
<keyword evidence="3" id="KW-0547">Nucleotide-binding</keyword>
<evidence type="ECO:0000256" key="1">
    <source>
        <dbReference type="ARBA" id="ARBA00022527"/>
    </source>
</evidence>
<evidence type="ECO:0000259" key="2">
    <source>
        <dbReference type="Pfam" id="PF02518"/>
    </source>
</evidence>
<dbReference type="SUPFAM" id="SSF55874">
    <property type="entry name" value="ATPase domain of HSP90 chaperone/DNA topoisomerase II/histidine kinase"/>
    <property type="match status" value="1"/>
</dbReference>
<keyword evidence="1" id="KW-0418">Kinase</keyword>
<dbReference type="Gene3D" id="3.30.565.10">
    <property type="entry name" value="Histidine kinase-like ATPase, C-terminal domain"/>
    <property type="match status" value="1"/>
</dbReference>
<name>A0ABV7S719_9ACTN</name>
<dbReference type="CDD" id="cd16936">
    <property type="entry name" value="HATPase_RsbW-like"/>
    <property type="match status" value="1"/>
</dbReference>
<feature type="domain" description="Histidine kinase/HSP90-like ATPase" evidence="2">
    <location>
        <begin position="67"/>
        <end position="157"/>
    </location>
</feature>
<accession>A0ABV7S719</accession>
<keyword evidence="4" id="KW-1185">Reference proteome</keyword>
<sequence>MTGGTRRFRMPWHRRQPAAAVQHVRPQGRRHVASVRVGPDAVREARERVAGHFTEAGIAPESAFADAVLLVVSELVTNVLRHAPHSPVTDVGITVVGDQLVVSVADTESRLPDLTLEGMGAGLRMVAELAADYDGELSAEPAVDHEGKVVLVRFEIPL</sequence>
<protein>
    <submittedName>
        <fullName evidence="3">ATP-binding protein</fullName>
    </submittedName>
</protein>